<keyword evidence="1" id="KW-0812">Transmembrane</keyword>
<gene>
    <name evidence="2" type="ORF">ACFQ4B_32605</name>
</gene>
<evidence type="ECO:0000256" key="1">
    <source>
        <dbReference type="SAM" id="Phobius"/>
    </source>
</evidence>
<evidence type="ECO:0000313" key="2">
    <source>
        <dbReference type="EMBL" id="MFD1224861.1"/>
    </source>
</evidence>
<dbReference type="Pfam" id="PF07301">
    <property type="entry name" value="DUF1453"/>
    <property type="match status" value="1"/>
</dbReference>
<keyword evidence="3" id="KW-1185">Reference proteome</keyword>
<feature type="transmembrane region" description="Helical" evidence="1">
    <location>
        <begin position="26"/>
        <end position="43"/>
    </location>
</feature>
<comment type="caution">
    <text evidence="2">The sequence shown here is derived from an EMBL/GenBank/DDBJ whole genome shotgun (WGS) entry which is preliminary data.</text>
</comment>
<protein>
    <submittedName>
        <fullName evidence="2">CcdC protein domain-containing protein</fullName>
    </submittedName>
</protein>
<accession>A0ABW3UY31</accession>
<organism evidence="2 3">
    <name type="scientific">Paenibacillus vulneris</name>
    <dbReference type="NCBI Taxonomy" id="1133364"/>
    <lineage>
        <taxon>Bacteria</taxon>
        <taxon>Bacillati</taxon>
        <taxon>Bacillota</taxon>
        <taxon>Bacilli</taxon>
        <taxon>Bacillales</taxon>
        <taxon>Paenibacillaceae</taxon>
        <taxon>Paenibacillus</taxon>
    </lineage>
</organism>
<dbReference type="Proteomes" id="UP001597180">
    <property type="component" value="Unassembled WGS sequence"/>
</dbReference>
<reference evidence="3" key="1">
    <citation type="journal article" date="2019" name="Int. J. Syst. Evol. Microbiol.">
        <title>The Global Catalogue of Microorganisms (GCM) 10K type strain sequencing project: providing services to taxonomists for standard genome sequencing and annotation.</title>
        <authorList>
            <consortium name="The Broad Institute Genomics Platform"/>
            <consortium name="The Broad Institute Genome Sequencing Center for Infectious Disease"/>
            <person name="Wu L."/>
            <person name="Ma J."/>
        </authorList>
    </citation>
    <scope>NUCLEOTIDE SEQUENCE [LARGE SCALE GENOMIC DNA]</scope>
    <source>
        <strain evidence="3">CCUG 53270</strain>
    </source>
</reference>
<sequence>MVLSLPLIWTTNYEVREDNLIYAKKNWGFVFAFVGIILIRLFLRKELTGSRLQRYNYYFI</sequence>
<dbReference type="RefSeq" id="WP_377741000.1">
    <property type="nucleotide sequence ID" value="NZ_BAABJG010000049.1"/>
</dbReference>
<dbReference type="InterPro" id="IPR058247">
    <property type="entry name" value="DUF1453"/>
</dbReference>
<keyword evidence="1" id="KW-1133">Transmembrane helix</keyword>
<name>A0ABW3UY31_9BACL</name>
<dbReference type="EMBL" id="JBHTLU010000052">
    <property type="protein sequence ID" value="MFD1224861.1"/>
    <property type="molecule type" value="Genomic_DNA"/>
</dbReference>
<evidence type="ECO:0000313" key="3">
    <source>
        <dbReference type="Proteomes" id="UP001597180"/>
    </source>
</evidence>
<proteinExistence type="predicted"/>
<keyword evidence="1" id="KW-0472">Membrane</keyword>